<organism evidence="2 3">
    <name type="scientific">Amycolatopsis saalfeldensis</name>
    <dbReference type="NCBI Taxonomy" id="394193"/>
    <lineage>
        <taxon>Bacteria</taxon>
        <taxon>Bacillati</taxon>
        <taxon>Actinomycetota</taxon>
        <taxon>Actinomycetes</taxon>
        <taxon>Pseudonocardiales</taxon>
        <taxon>Pseudonocardiaceae</taxon>
        <taxon>Amycolatopsis</taxon>
    </lineage>
</organism>
<dbReference type="Pfam" id="PF04978">
    <property type="entry name" value="MST"/>
    <property type="match status" value="1"/>
</dbReference>
<protein>
    <recommendedName>
        <fullName evidence="4">DinB superfamily protein</fullName>
    </recommendedName>
</protein>
<dbReference type="AlphaFoldDB" id="A0A1H8YQ94"/>
<proteinExistence type="predicted"/>
<sequence>MLLGMTNTPAHSPAAVPGDRAPIPRLAGERESMEAFLEWHRRTFELKCEGLGQEELSSRTVAPSTLSLHGLARHLAGCERWWFRQQFAGEDVPILYYSDEDPDQDMDSLDGDAQEALAVWRSECARSREIVAAAESLDQRGTSLRTGEPFTLRWMLLSLIAEYARHNGHADLLREAIDGKVGH</sequence>
<dbReference type="InterPro" id="IPR034660">
    <property type="entry name" value="DinB/YfiT-like"/>
</dbReference>
<evidence type="ECO:0000256" key="1">
    <source>
        <dbReference type="SAM" id="MobiDB-lite"/>
    </source>
</evidence>
<dbReference type="EMBL" id="FOEF01000044">
    <property type="protein sequence ID" value="SEP54374.1"/>
    <property type="molecule type" value="Genomic_DNA"/>
</dbReference>
<feature type="region of interest" description="Disordered" evidence="1">
    <location>
        <begin position="1"/>
        <end position="22"/>
    </location>
</feature>
<evidence type="ECO:0008006" key="4">
    <source>
        <dbReference type="Google" id="ProtNLM"/>
    </source>
</evidence>
<accession>A0A1H8YQ94</accession>
<gene>
    <name evidence="2" type="ORF">SAMN04489732_14433</name>
</gene>
<dbReference type="Proteomes" id="UP000198582">
    <property type="component" value="Unassembled WGS sequence"/>
</dbReference>
<evidence type="ECO:0000313" key="2">
    <source>
        <dbReference type="EMBL" id="SEP54374.1"/>
    </source>
</evidence>
<dbReference type="STRING" id="394193.SAMN04489732_14433"/>
<feature type="compositionally biased region" description="Polar residues" evidence="1">
    <location>
        <begin position="1"/>
        <end position="10"/>
    </location>
</feature>
<dbReference type="InterPro" id="IPR007061">
    <property type="entry name" value="MST-like"/>
</dbReference>
<evidence type="ECO:0000313" key="3">
    <source>
        <dbReference type="Proteomes" id="UP000198582"/>
    </source>
</evidence>
<name>A0A1H8YQ94_9PSEU</name>
<reference evidence="2 3" key="1">
    <citation type="submission" date="2016-10" db="EMBL/GenBank/DDBJ databases">
        <authorList>
            <person name="de Groot N.N."/>
        </authorList>
    </citation>
    <scope>NUCLEOTIDE SEQUENCE [LARGE SCALE GENOMIC DNA]</scope>
    <source>
        <strain evidence="2 3">DSM 44993</strain>
    </source>
</reference>
<keyword evidence="3" id="KW-1185">Reference proteome</keyword>
<dbReference type="Gene3D" id="1.20.120.450">
    <property type="entry name" value="dinb family like domain"/>
    <property type="match status" value="1"/>
</dbReference>
<dbReference type="SUPFAM" id="SSF109854">
    <property type="entry name" value="DinB/YfiT-like putative metalloenzymes"/>
    <property type="match status" value="1"/>
</dbReference>